<keyword evidence="2" id="KW-0472">Membrane</keyword>
<feature type="region of interest" description="Disordered" evidence="1">
    <location>
        <begin position="1"/>
        <end position="27"/>
    </location>
</feature>
<dbReference type="RefSeq" id="WP_058224459.1">
    <property type="nucleotide sequence ID" value="NZ_LKLS01000006.1"/>
</dbReference>
<feature type="transmembrane region" description="Helical" evidence="2">
    <location>
        <begin position="115"/>
        <end position="134"/>
    </location>
</feature>
<accession>A0A0V8EAM9</accession>
<name>A0A0V8EAM9_LACLL</name>
<keyword evidence="2" id="KW-0812">Transmembrane</keyword>
<feature type="compositionally biased region" description="Polar residues" evidence="1">
    <location>
        <begin position="8"/>
        <end position="17"/>
    </location>
</feature>
<dbReference type="EMBL" id="LKLS01000006">
    <property type="protein sequence ID" value="KSU22522.1"/>
    <property type="molecule type" value="Genomic_DNA"/>
</dbReference>
<organism evidence="3 4">
    <name type="scientific">Lactococcus lactis subsp. lactis</name>
    <name type="common">Streptococcus lactis</name>
    <dbReference type="NCBI Taxonomy" id="1360"/>
    <lineage>
        <taxon>Bacteria</taxon>
        <taxon>Bacillati</taxon>
        <taxon>Bacillota</taxon>
        <taxon>Bacilli</taxon>
        <taxon>Lactobacillales</taxon>
        <taxon>Streptococcaceae</taxon>
        <taxon>Lactococcus</taxon>
    </lineage>
</organism>
<comment type="caution">
    <text evidence="3">The sequence shown here is derived from an EMBL/GenBank/DDBJ whole genome shotgun (WGS) entry which is preliminary data.</text>
</comment>
<evidence type="ECO:0000256" key="2">
    <source>
        <dbReference type="SAM" id="Phobius"/>
    </source>
</evidence>
<protein>
    <submittedName>
        <fullName evidence="3">Uncharacterized protein</fullName>
    </submittedName>
</protein>
<sequence length="135" mass="15437">MEEEKIISLSTSPSFSEDISWKKESENDKINNKEKSVLKGDSMSQETYTKNEIDLKFENLSDKVDNKFELLSQKIDSGFSNQSLQMNNTLLEFKQALKDESEKERKERQNEKKELIKWSIGTAIVAAVAALLALT</sequence>
<dbReference type="Proteomes" id="UP000053612">
    <property type="component" value="Unassembled WGS sequence"/>
</dbReference>
<gene>
    <name evidence="3" type="ORF">LMG9449_0145</name>
</gene>
<evidence type="ECO:0000313" key="3">
    <source>
        <dbReference type="EMBL" id="KSU22522.1"/>
    </source>
</evidence>
<reference evidence="4" key="1">
    <citation type="submission" date="2015-10" db="EMBL/GenBank/DDBJ databases">
        <title>Draft Genome Sequences of 11 Lactococcus lactis subspecies cremoris strains.</title>
        <authorList>
            <person name="Wels M."/>
            <person name="Backus L."/>
            <person name="Boekhorst J."/>
            <person name="Dijkstra A."/>
            <person name="Beerthuizen M."/>
            <person name="Kelly W."/>
            <person name="Siezen R."/>
            <person name="Bachmann H."/>
            <person name="Van Hijum S."/>
        </authorList>
    </citation>
    <scope>NUCLEOTIDE SEQUENCE [LARGE SCALE GENOMIC DNA]</scope>
    <source>
        <strain evidence="4">LMG9449</strain>
    </source>
</reference>
<dbReference type="PATRIC" id="fig|1360.109.peg.702"/>
<keyword evidence="2" id="KW-1133">Transmembrane helix</keyword>
<evidence type="ECO:0000256" key="1">
    <source>
        <dbReference type="SAM" id="MobiDB-lite"/>
    </source>
</evidence>
<dbReference type="AlphaFoldDB" id="A0A0V8EAM9"/>
<evidence type="ECO:0000313" key="4">
    <source>
        <dbReference type="Proteomes" id="UP000053612"/>
    </source>
</evidence>
<proteinExistence type="predicted"/>